<dbReference type="RefSeq" id="WP_217793771.1">
    <property type="nucleotide sequence ID" value="NZ_JAHSPG010000015.1"/>
</dbReference>
<dbReference type="GO" id="GO:0009396">
    <property type="term" value="P:folic acid-containing compound biosynthetic process"/>
    <property type="evidence" value="ECO:0007669"/>
    <property type="project" value="InterPro"/>
</dbReference>
<proteinExistence type="inferred from homology"/>
<sequence length="160" mass="18239">MNKAYLLIGGNVGNRLQNLARAAKIIQENCGKITLFSSVYETAAWGLEDQPAFLNQALELETSFSASELMSRLLWCEEEMGRKRMEKYGPRIIDMDILLFNNEIHISSHITVPHPALPVRRFALVPLNEIASSYIHPVLRKTIHQLLEECADKLDVNKYE</sequence>
<evidence type="ECO:0000259" key="6">
    <source>
        <dbReference type="Pfam" id="PF01288"/>
    </source>
</evidence>
<dbReference type="Proteomes" id="UP000812270">
    <property type="component" value="Unassembled WGS sequence"/>
</dbReference>
<evidence type="ECO:0000256" key="2">
    <source>
        <dbReference type="ARBA" id="ARBA00016218"/>
    </source>
</evidence>
<dbReference type="Pfam" id="PF01288">
    <property type="entry name" value="HPPK"/>
    <property type="match status" value="1"/>
</dbReference>
<dbReference type="NCBIfam" id="TIGR01498">
    <property type="entry name" value="folK"/>
    <property type="match status" value="1"/>
</dbReference>
<comment type="similarity">
    <text evidence="1">Belongs to the HPPK family.</text>
</comment>
<dbReference type="GO" id="GO:0003848">
    <property type="term" value="F:2-amino-4-hydroxy-6-hydroxymethyldihydropteridine diphosphokinase activity"/>
    <property type="evidence" value="ECO:0007669"/>
    <property type="project" value="InterPro"/>
</dbReference>
<dbReference type="AlphaFoldDB" id="A0A9E2W4B2"/>
<accession>A0A9E2W4B2</accession>
<feature type="domain" description="7,8-dihydro-6-hydroxymethylpterin-pyrophosphokinase" evidence="6">
    <location>
        <begin position="5"/>
        <end position="131"/>
    </location>
</feature>
<comment type="caution">
    <text evidence="7">The sequence shown here is derived from an EMBL/GenBank/DDBJ whole genome shotgun (WGS) entry which is preliminary data.</text>
</comment>
<evidence type="ECO:0000256" key="5">
    <source>
        <dbReference type="ARBA" id="ARBA00033413"/>
    </source>
</evidence>
<dbReference type="InterPro" id="IPR000550">
    <property type="entry name" value="Hppk"/>
</dbReference>
<evidence type="ECO:0000256" key="4">
    <source>
        <dbReference type="ARBA" id="ARBA00029766"/>
    </source>
</evidence>
<keyword evidence="7" id="KW-0808">Transferase</keyword>
<keyword evidence="8" id="KW-1185">Reference proteome</keyword>
<dbReference type="PANTHER" id="PTHR43071">
    <property type="entry name" value="2-AMINO-4-HYDROXY-6-HYDROXYMETHYLDIHYDROPTERIDINE PYROPHOSPHOKINASE"/>
    <property type="match status" value="1"/>
</dbReference>
<gene>
    <name evidence="7" type="primary">folK</name>
    <name evidence="7" type="ORF">KTO63_20285</name>
</gene>
<dbReference type="EMBL" id="JAHSPG010000015">
    <property type="protein sequence ID" value="MBV4359520.1"/>
    <property type="molecule type" value="Genomic_DNA"/>
</dbReference>
<evidence type="ECO:0000313" key="8">
    <source>
        <dbReference type="Proteomes" id="UP000812270"/>
    </source>
</evidence>
<evidence type="ECO:0000313" key="7">
    <source>
        <dbReference type="EMBL" id="MBV4359520.1"/>
    </source>
</evidence>
<organism evidence="7 8">
    <name type="scientific">Pinibacter aurantiacus</name>
    <dbReference type="NCBI Taxonomy" id="2851599"/>
    <lineage>
        <taxon>Bacteria</taxon>
        <taxon>Pseudomonadati</taxon>
        <taxon>Bacteroidota</taxon>
        <taxon>Chitinophagia</taxon>
        <taxon>Chitinophagales</taxon>
        <taxon>Chitinophagaceae</taxon>
        <taxon>Pinibacter</taxon>
    </lineage>
</organism>
<dbReference type="CDD" id="cd00483">
    <property type="entry name" value="HPPK"/>
    <property type="match status" value="1"/>
</dbReference>
<name>A0A9E2W4B2_9BACT</name>
<protein>
    <recommendedName>
        <fullName evidence="2">2-amino-4-hydroxy-6-hydroxymethyldihydropteridine pyrophosphokinase</fullName>
    </recommendedName>
    <alternativeName>
        <fullName evidence="4">6-hydroxymethyl-7,8-dihydropterin pyrophosphokinase</fullName>
    </alternativeName>
    <alternativeName>
        <fullName evidence="5">7,8-dihydro-6-hydroxymethylpterin-pyrophosphokinase</fullName>
    </alternativeName>
</protein>
<evidence type="ECO:0000256" key="1">
    <source>
        <dbReference type="ARBA" id="ARBA00005810"/>
    </source>
</evidence>
<comment type="function">
    <text evidence="3">Catalyzes the transfer of pyrophosphate from adenosine triphosphate (ATP) to 6-hydroxymethyl-7,8-dihydropterin, an enzymatic step in folate biosynthesis pathway.</text>
</comment>
<evidence type="ECO:0000256" key="3">
    <source>
        <dbReference type="ARBA" id="ARBA00029409"/>
    </source>
</evidence>
<reference evidence="7" key="1">
    <citation type="submission" date="2021-06" db="EMBL/GenBank/DDBJ databases">
        <authorList>
            <person name="Huq M.A."/>
        </authorList>
    </citation>
    <scope>NUCLEOTIDE SEQUENCE</scope>
    <source>
        <strain evidence="7">MAH-26</strain>
    </source>
</reference>
<dbReference type="PANTHER" id="PTHR43071:SF1">
    <property type="entry name" value="2-AMINO-4-HYDROXY-6-HYDROXYMETHYLDIHYDROPTERIDINE PYROPHOSPHOKINASE"/>
    <property type="match status" value="1"/>
</dbReference>